<organism evidence="2 3">
    <name type="scientific">Datura stramonium</name>
    <name type="common">Jimsonweed</name>
    <name type="synonym">Common thornapple</name>
    <dbReference type="NCBI Taxonomy" id="4076"/>
    <lineage>
        <taxon>Eukaryota</taxon>
        <taxon>Viridiplantae</taxon>
        <taxon>Streptophyta</taxon>
        <taxon>Embryophyta</taxon>
        <taxon>Tracheophyta</taxon>
        <taxon>Spermatophyta</taxon>
        <taxon>Magnoliopsida</taxon>
        <taxon>eudicotyledons</taxon>
        <taxon>Gunneridae</taxon>
        <taxon>Pentapetalae</taxon>
        <taxon>asterids</taxon>
        <taxon>lamiids</taxon>
        <taxon>Solanales</taxon>
        <taxon>Solanaceae</taxon>
        <taxon>Solanoideae</taxon>
        <taxon>Datureae</taxon>
        <taxon>Datura</taxon>
    </lineage>
</organism>
<reference evidence="2 3" key="1">
    <citation type="journal article" date="2021" name="BMC Genomics">
        <title>Datura genome reveals duplications of psychoactive alkaloid biosynthetic genes and high mutation rate following tissue culture.</title>
        <authorList>
            <person name="Rajewski A."/>
            <person name="Carter-House D."/>
            <person name="Stajich J."/>
            <person name="Litt A."/>
        </authorList>
    </citation>
    <scope>NUCLEOTIDE SEQUENCE [LARGE SCALE GENOMIC DNA]</scope>
    <source>
        <strain evidence="2">AR-01</strain>
    </source>
</reference>
<evidence type="ECO:0000313" key="2">
    <source>
        <dbReference type="EMBL" id="MCE3217121.1"/>
    </source>
</evidence>
<protein>
    <submittedName>
        <fullName evidence="2">Uncharacterized protein</fullName>
    </submittedName>
</protein>
<feature type="non-terminal residue" evidence="2">
    <location>
        <position position="1"/>
    </location>
</feature>
<evidence type="ECO:0000313" key="3">
    <source>
        <dbReference type="Proteomes" id="UP000823775"/>
    </source>
</evidence>
<proteinExistence type="predicted"/>
<dbReference type="EMBL" id="JACEIK010015790">
    <property type="protein sequence ID" value="MCE3217121.1"/>
    <property type="molecule type" value="Genomic_DNA"/>
</dbReference>
<keyword evidence="3" id="KW-1185">Reference proteome</keyword>
<accession>A0ABS8WZ45</accession>
<evidence type="ECO:0000256" key="1">
    <source>
        <dbReference type="SAM" id="MobiDB-lite"/>
    </source>
</evidence>
<feature type="region of interest" description="Disordered" evidence="1">
    <location>
        <begin position="1"/>
        <end position="80"/>
    </location>
</feature>
<comment type="caution">
    <text evidence="2">The sequence shown here is derived from an EMBL/GenBank/DDBJ whole genome shotgun (WGS) entry which is preliminary data.</text>
</comment>
<dbReference type="Proteomes" id="UP000823775">
    <property type="component" value="Unassembled WGS sequence"/>
</dbReference>
<gene>
    <name evidence="2" type="ORF">HAX54_010462</name>
</gene>
<name>A0ABS8WZ45_DATST</name>
<sequence length="80" mass="8873">QCRKKKSPQTENKGGQHKEKAEMVIAGPDKNAGTRQQKEHHKAGQMQHEDETQTDHMITGRGVSSPTLHKCPSWTAGAEK</sequence>